<organism evidence="1 2">
    <name type="scientific">Panagrolaimus sp. JU765</name>
    <dbReference type="NCBI Taxonomy" id="591449"/>
    <lineage>
        <taxon>Eukaryota</taxon>
        <taxon>Metazoa</taxon>
        <taxon>Ecdysozoa</taxon>
        <taxon>Nematoda</taxon>
        <taxon>Chromadorea</taxon>
        <taxon>Rhabditida</taxon>
        <taxon>Tylenchina</taxon>
        <taxon>Panagrolaimomorpha</taxon>
        <taxon>Panagrolaimoidea</taxon>
        <taxon>Panagrolaimidae</taxon>
        <taxon>Panagrolaimus</taxon>
    </lineage>
</organism>
<evidence type="ECO:0000313" key="2">
    <source>
        <dbReference type="WBParaSite" id="JU765_v2.g15851.t2"/>
    </source>
</evidence>
<name>A0AC34QF60_9BILA</name>
<dbReference type="Proteomes" id="UP000887576">
    <property type="component" value="Unplaced"/>
</dbReference>
<sequence length="262" mass="30210">MSGSCGVVNPYMNKKARKGESYEPTKHEHVANIATHGVVIVPAIYVTHYLILEAYRDLQHHMMIIYAVATVLLFLMSTLYHLSEYLFRPGRKTLRYYLHITDRVMIYFFIAATANPWLSLRHSDFFGKNLKWIIWAAAIFGICYQFKFHERFKTLETFLYVIISSLPFLAMLTMTFLYVIISSLPFLAMLTMNDRTGLPLMFLGGAVYAVGVVFFKMDGIIPFSHAIWHCFVVIGASIHTYAVYQLLGPDRFNPFPNIEFTN</sequence>
<evidence type="ECO:0000313" key="1">
    <source>
        <dbReference type="Proteomes" id="UP000887576"/>
    </source>
</evidence>
<proteinExistence type="predicted"/>
<protein>
    <submittedName>
        <fullName evidence="2">Hemolysin III</fullName>
    </submittedName>
</protein>
<reference evidence="2" key="1">
    <citation type="submission" date="2022-11" db="UniProtKB">
        <authorList>
            <consortium name="WormBaseParasite"/>
        </authorList>
    </citation>
    <scope>IDENTIFICATION</scope>
</reference>
<dbReference type="WBParaSite" id="JU765_v2.g15851.t2">
    <property type="protein sequence ID" value="JU765_v2.g15851.t2"/>
    <property type="gene ID" value="JU765_v2.g15851"/>
</dbReference>
<accession>A0AC34QF60</accession>